<accession>A0ACC2VRQ7</accession>
<reference evidence="1" key="1">
    <citation type="submission" date="2023-04" db="EMBL/GenBank/DDBJ databases">
        <title>Draft Genome sequencing of Naganishia species isolated from polar environments using Oxford Nanopore Technology.</title>
        <authorList>
            <person name="Leo P."/>
            <person name="Venkateswaran K."/>
        </authorList>
    </citation>
    <scope>NUCLEOTIDE SEQUENCE</scope>
    <source>
        <strain evidence="1">MNA-CCFEE 5423</strain>
    </source>
</reference>
<name>A0ACC2VRQ7_9TREE</name>
<keyword evidence="2" id="KW-1185">Reference proteome</keyword>
<evidence type="ECO:0000313" key="1">
    <source>
        <dbReference type="EMBL" id="KAJ9101684.1"/>
    </source>
</evidence>
<proteinExistence type="predicted"/>
<protein>
    <submittedName>
        <fullName evidence="1">Uncharacterized protein</fullName>
    </submittedName>
</protein>
<sequence>MPQDYKPTQIQSLLAGIVAGAVEGAVTYPAEFTKTKAQFSVTPGSKSNSITAILRDTIKRQGIKGLYSGSGALVTGNGLKAGVRFLCYDNFKELLSNGNTKITTTQSMLAGLGAGICEAVLVVTPSETIKSVVTVCFLTHTQLTPLCRLRTKLIEDAARIQSRYTNMANGTIGICRSEGLGGIYRGLFPTIMKQGVNSAVRFSSYSTLSQLAIDWTAPASGKLSSGATFGVGAVAGLITVYSTMPLDNIKTRMQGLEARSKYKNSFHCLQRIVTEEGVLRLWGGTTPRLVRLTLSGGIVFTVYEWMIKATTSL</sequence>
<evidence type="ECO:0000313" key="2">
    <source>
        <dbReference type="Proteomes" id="UP001227268"/>
    </source>
</evidence>
<dbReference type="Proteomes" id="UP001227268">
    <property type="component" value="Unassembled WGS sequence"/>
</dbReference>
<organism evidence="1 2">
    <name type="scientific">Naganishia friedmannii</name>
    <dbReference type="NCBI Taxonomy" id="89922"/>
    <lineage>
        <taxon>Eukaryota</taxon>
        <taxon>Fungi</taxon>
        <taxon>Dikarya</taxon>
        <taxon>Basidiomycota</taxon>
        <taxon>Agaricomycotina</taxon>
        <taxon>Tremellomycetes</taxon>
        <taxon>Filobasidiales</taxon>
        <taxon>Filobasidiaceae</taxon>
        <taxon>Naganishia</taxon>
    </lineage>
</organism>
<dbReference type="EMBL" id="JASBWT010000009">
    <property type="protein sequence ID" value="KAJ9101684.1"/>
    <property type="molecule type" value="Genomic_DNA"/>
</dbReference>
<gene>
    <name evidence="1" type="ORF">QFC21_003022</name>
</gene>
<comment type="caution">
    <text evidence="1">The sequence shown here is derived from an EMBL/GenBank/DDBJ whole genome shotgun (WGS) entry which is preliminary data.</text>
</comment>